<protein>
    <submittedName>
        <fullName evidence="2">Uncharacterized protein</fullName>
    </submittedName>
</protein>
<evidence type="ECO:0000313" key="3">
    <source>
        <dbReference type="Proteomes" id="UP000611640"/>
    </source>
</evidence>
<gene>
    <name evidence="2" type="ORF">Athai_46050</name>
</gene>
<keyword evidence="3" id="KW-1185">Reference proteome</keyword>
<evidence type="ECO:0000313" key="2">
    <source>
        <dbReference type="EMBL" id="BCJ37102.1"/>
    </source>
</evidence>
<dbReference type="EMBL" id="AP023355">
    <property type="protein sequence ID" value="BCJ37102.1"/>
    <property type="molecule type" value="Genomic_DNA"/>
</dbReference>
<organism evidence="2 3">
    <name type="scientific">Actinocatenispora thailandica</name>
    <dbReference type="NCBI Taxonomy" id="227318"/>
    <lineage>
        <taxon>Bacteria</taxon>
        <taxon>Bacillati</taxon>
        <taxon>Actinomycetota</taxon>
        <taxon>Actinomycetes</taxon>
        <taxon>Micromonosporales</taxon>
        <taxon>Micromonosporaceae</taxon>
        <taxon>Actinocatenispora</taxon>
    </lineage>
</organism>
<name>A0A7R7HYA2_9ACTN</name>
<evidence type="ECO:0000256" key="1">
    <source>
        <dbReference type="SAM" id="MobiDB-lite"/>
    </source>
</evidence>
<reference evidence="2 3" key="1">
    <citation type="submission" date="2020-08" db="EMBL/GenBank/DDBJ databases">
        <title>Whole genome shotgun sequence of Actinocatenispora thailandica NBRC 105041.</title>
        <authorList>
            <person name="Komaki H."/>
            <person name="Tamura T."/>
        </authorList>
    </citation>
    <scope>NUCLEOTIDE SEQUENCE [LARGE SCALE GENOMIC DNA]</scope>
    <source>
        <strain evidence="2 3">NBRC 105041</strain>
    </source>
</reference>
<dbReference type="KEGG" id="atl:Athai_46050"/>
<sequence length="77" mass="8234">MSTSPAAAKNPLPRCAPPDHTCTVDRRPISSATPDRTAIPAAYEPPPPLANRTRRAGRGRRLRGGWVESDETKAGTT</sequence>
<feature type="region of interest" description="Disordered" evidence="1">
    <location>
        <begin position="1"/>
        <end position="77"/>
    </location>
</feature>
<feature type="compositionally biased region" description="Basic residues" evidence="1">
    <location>
        <begin position="52"/>
        <end position="63"/>
    </location>
</feature>
<accession>A0A7R7HYA2</accession>
<proteinExistence type="predicted"/>
<dbReference type="AlphaFoldDB" id="A0A7R7HYA2"/>
<dbReference type="Proteomes" id="UP000611640">
    <property type="component" value="Chromosome"/>
</dbReference>